<dbReference type="SUPFAM" id="SSF56112">
    <property type="entry name" value="Protein kinase-like (PK-like)"/>
    <property type="match status" value="1"/>
</dbReference>
<dbReference type="AlphaFoldDB" id="A0A9D4L4G2"/>
<name>A0A9D4L4G2_DREPO</name>
<dbReference type="InterPro" id="IPR011009">
    <property type="entry name" value="Kinase-like_dom_sf"/>
</dbReference>
<reference evidence="2" key="2">
    <citation type="submission" date="2020-11" db="EMBL/GenBank/DDBJ databases">
        <authorList>
            <person name="McCartney M.A."/>
            <person name="Auch B."/>
            <person name="Kono T."/>
            <person name="Mallez S."/>
            <person name="Becker A."/>
            <person name="Gohl D.M."/>
            <person name="Silverstein K.A.T."/>
            <person name="Koren S."/>
            <person name="Bechman K.B."/>
            <person name="Herman A."/>
            <person name="Abrahante J.E."/>
            <person name="Garbe J."/>
        </authorList>
    </citation>
    <scope>NUCLEOTIDE SEQUENCE</scope>
    <source>
        <strain evidence="2">Duluth1</strain>
        <tissue evidence="2">Whole animal</tissue>
    </source>
</reference>
<feature type="region of interest" description="Disordered" evidence="1">
    <location>
        <begin position="43"/>
        <end position="88"/>
    </location>
</feature>
<gene>
    <name evidence="2" type="ORF">DPMN_094250</name>
</gene>
<evidence type="ECO:0000313" key="3">
    <source>
        <dbReference type="Proteomes" id="UP000828390"/>
    </source>
</evidence>
<keyword evidence="3" id="KW-1185">Reference proteome</keyword>
<organism evidence="2 3">
    <name type="scientific">Dreissena polymorpha</name>
    <name type="common">Zebra mussel</name>
    <name type="synonym">Mytilus polymorpha</name>
    <dbReference type="NCBI Taxonomy" id="45954"/>
    <lineage>
        <taxon>Eukaryota</taxon>
        <taxon>Metazoa</taxon>
        <taxon>Spiralia</taxon>
        <taxon>Lophotrochozoa</taxon>
        <taxon>Mollusca</taxon>
        <taxon>Bivalvia</taxon>
        <taxon>Autobranchia</taxon>
        <taxon>Heteroconchia</taxon>
        <taxon>Euheterodonta</taxon>
        <taxon>Imparidentia</taxon>
        <taxon>Neoheterodontei</taxon>
        <taxon>Myida</taxon>
        <taxon>Dreissenoidea</taxon>
        <taxon>Dreissenidae</taxon>
        <taxon>Dreissena</taxon>
    </lineage>
</organism>
<dbReference type="EMBL" id="JAIWYP010000003">
    <property type="protein sequence ID" value="KAH3851765.1"/>
    <property type="molecule type" value="Genomic_DNA"/>
</dbReference>
<feature type="region of interest" description="Disordered" evidence="1">
    <location>
        <begin position="1"/>
        <end position="22"/>
    </location>
</feature>
<comment type="caution">
    <text evidence="2">The sequence shown here is derived from an EMBL/GenBank/DDBJ whole genome shotgun (WGS) entry which is preliminary data.</text>
</comment>
<proteinExistence type="predicted"/>
<sequence>MFHSFDSGSERAKMLEAARRRDFPEQFQVDHVQWCDTVRQMLSTDPEDRPTARELLNNEDVRSDSDDNDDDDDDDDDDDGGVVVSLADREVTNQTADCTGLSGRTLCTCNKSCFPKARHI</sequence>
<accession>A0A9D4L4G2</accession>
<dbReference type="Gene3D" id="1.10.510.10">
    <property type="entry name" value="Transferase(Phosphotransferase) domain 1"/>
    <property type="match status" value="1"/>
</dbReference>
<feature type="compositionally biased region" description="Basic and acidic residues" evidence="1">
    <location>
        <begin position="8"/>
        <end position="22"/>
    </location>
</feature>
<dbReference type="Proteomes" id="UP000828390">
    <property type="component" value="Unassembled WGS sequence"/>
</dbReference>
<evidence type="ECO:0000256" key="1">
    <source>
        <dbReference type="SAM" id="MobiDB-lite"/>
    </source>
</evidence>
<protein>
    <submittedName>
        <fullName evidence="2">Uncharacterized protein</fullName>
    </submittedName>
</protein>
<feature type="compositionally biased region" description="Acidic residues" evidence="1">
    <location>
        <begin position="66"/>
        <end position="80"/>
    </location>
</feature>
<evidence type="ECO:0000313" key="2">
    <source>
        <dbReference type="EMBL" id="KAH3851765.1"/>
    </source>
</evidence>
<reference evidence="2" key="1">
    <citation type="journal article" date="2019" name="bioRxiv">
        <title>The Genome of the Zebra Mussel, Dreissena polymorpha: A Resource for Invasive Species Research.</title>
        <authorList>
            <person name="McCartney M.A."/>
            <person name="Auch B."/>
            <person name="Kono T."/>
            <person name="Mallez S."/>
            <person name="Zhang Y."/>
            <person name="Obille A."/>
            <person name="Becker A."/>
            <person name="Abrahante J.E."/>
            <person name="Garbe J."/>
            <person name="Badalamenti J.P."/>
            <person name="Herman A."/>
            <person name="Mangelson H."/>
            <person name="Liachko I."/>
            <person name="Sullivan S."/>
            <person name="Sone E.D."/>
            <person name="Koren S."/>
            <person name="Silverstein K.A.T."/>
            <person name="Beckman K.B."/>
            <person name="Gohl D.M."/>
        </authorList>
    </citation>
    <scope>NUCLEOTIDE SEQUENCE</scope>
    <source>
        <strain evidence="2">Duluth1</strain>
        <tissue evidence="2">Whole animal</tissue>
    </source>
</reference>